<dbReference type="GO" id="GO:0006508">
    <property type="term" value="P:proteolysis"/>
    <property type="evidence" value="ECO:0007669"/>
    <property type="project" value="UniProtKB-KW"/>
</dbReference>
<dbReference type="InterPro" id="IPR051167">
    <property type="entry name" value="Prolyl_oligopep/macrocyclase"/>
</dbReference>
<dbReference type="GO" id="GO:0070012">
    <property type="term" value="F:oligopeptidase activity"/>
    <property type="evidence" value="ECO:0007669"/>
    <property type="project" value="TreeGrafter"/>
</dbReference>
<evidence type="ECO:0000256" key="3">
    <source>
        <dbReference type="ARBA" id="ARBA00011245"/>
    </source>
</evidence>
<dbReference type="InParanoid" id="A0A316VGV1"/>
<evidence type="ECO:0000256" key="8">
    <source>
        <dbReference type="SAM" id="SignalP"/>
    </source>
</evidence>
<comment type="catalytic activity">
    <reaction evidence="1">
        <text>Hydrolysis of Pro-|-Xaa &gt;&gt; Ala-|-Xaa in oligopeptides.</text>
        <dbReference type="EC" id="3.4.21.26"/>
    </reaction>
</comment>
<dbReference type="SUPFAM" id="SSF50993">
    <property type="entry name" value="Peptidase/esterase 'gauge' domain"/>
    <property type="match status" value="1"/>
</dbReference>
<dbReference type="InterPro" id="IPR023302">
    <property type="entry name" value="Pept_S9A_N"/>
</dbReference>
<keyword evidence="5 7" id="KW-0378">Hydrolase</keyword>
<evidence type="ECO:0000259" key="10">
    <source>
        <dbReference type="Pfam" id="PF02897"/>
    </source>
</evidence>
<dbReference type="PANTHER" id="PTHR42881:SF2">
    <property type="entry name" value="PROLYL ENDOPEPTIDASE"/>
    <property type="match status" value="1"/>
</dbReference>
<dbReference type="GO" id="GO:0005829">
    <property type="term" value="C:cytosol"/>
    <property type="evidence" value="ECO:0007669"/>
    <property type="project" value="TreeGrafter"/>
</dbReference>
<feature type="signal peptide" evidence="8">
    <location>
        <begin position="1"/>
        <end position="23"/>
    </location>
</feature>
<dbReference type="SUPFAM" id="SSF53474">
    <property type="entry name" value="alpha/beta-Hydrolases"/>
    <property type="match status" value="1"/>
</dbReference>
<comment type="similarity">
    <text evidence="2 7">Belongs to the peptidase S9A family.</text>
</comment>
<dbReference type="EMBL" id="KZ819602">
    <property type="protein sequence ID" value="PWN36822.1"/>
    <property type="molecule type" value="Genomic_DNA"/>
</dbReference>
<accession>A0A316VGV1</accession>
<dbReference type="InterPro" id="IPR001375">
    <property type="entry name" value="Peptidase_S9_cat"/>
</dbReference>
<dbReference type="PANTHER" id="PTHR42881">
    <property type="entry name" value="PROLYL ENDOPEPTIDASE"/>
    <property type="match status" value="1"/>
</dbReference>
<keyword evidence="12" id="KW-1185">Reference proteome</keyword>
<keyword evidence="6 7" id="KW-0720">Serine protease</keyword>
<gene>
    <name evidence="11" type="ORF">FA14DRAFT_152244</name>
</gene>
<comment type="subunit">
    <text evidence="3">Monomer.</text>
</comment>
<dbReference type="Proteomes" id="UP000245771">
    <property type="component" value="Unassembled WGS sequence"/>
</dbReference>
<feature type="chain" id="PRO_5016463464" description="Prolyl endopeptidase" evidence="8">
    <location>
        <begin position="24"/>
        <end position="768"/>
    </location>
</feature>
<dbReference type="RefSeq" id="XP_025357124.1">
    <property type="nucleotide sequence ID" value="XM_025497515.1"/>
</dbReference>
<sequence>MFLPHFALIGLSILVIFVINVTAQTKPVWSTKQTPFQGAKRVSKTWTYQSAKAHGNVTYADPYVWMEDPIESNPDIQEFVNNQMQLTKSYLDKCTNFDQITQSIRNAYDYDDYDDMWLFDVDVKEPFYIYSTRGANDSLRTFHLASVPEMELAKKKEFLVEAMLSENSTSSLITWNISPDLKTFAYLVTEEGTDTGTWYFRKLDSPLVNPKTRPPGGEDRLPDVIPSCDGGIFWNENSSAFFYTQLNNPEGGRNTDIGSRVRHHIFGTSYEKDITVVHPDPDQNIFWGISGSEDFRWLYVTAIKDADMKSVAYATLLTGQTLSDTMKWISLSPSYDYTFNILSTKNDYLYIQTDKHALDGKVSKLKLDWSKARQVKKLSELKDQVKMTDIIPEKHFALLAQAWVVATDKIMLFYVMDGRVKMFYHHLHTGKLIQEVLPNESSTLYGIYSCDVKSNTMILALTSTTSPKKIYQLQLSEKTTEVSQLLLTQIKGTNPSDYVTEQLEATSKDGTKVPYFIVHRKGKKRDGTSPAIMHVYGFYGSLEDLYFDSSLFSWMTSYDGIIVWAGIRGGSERGQEWHLAGSRDNKPKTFDDAIAVAQDLIARKIAAPGKVIGHGYSGGGMTVAVAAHQAPQNVFGAMLCGYGVLDAFLLARSRIGGFQVSEIGDPKIPKDFDSIYAYSPLQNLSPKKQYPPILVTFGDSDERVVPGHGLKYIAQIQEMHPNSTTPLLMDLISAAAHREASTTTEQLVSMAANQHCFTQLSMGLTRQK</sequence>
<evidence type="ECO:0000313" key="11">
    <source>
        <dbReference type="EMBL" id="PWN36822.1"/>
    </source>
</evidence>
<name>A0A316VGV1_9BASI</name>
<dbReference type="Pfam" id="PF00326">
    <property type="entry name" value="Peptidase_S9"/>
    <property type="match status" value="1"/>
</dbReference>
<dbReference type="PRINTS" id="PR00862">
    <property type="entry name" value="PROLIGOPTASE"/>
</dbReference>
<reference evidence="11 12" key="1">
    <citation type="journal article" date="2018" name="Mol. Biol. Evol.">
        <title>Broad Genomic Sampling Reveals a Smut Pathogenic Ancestry of the Fungal Clade Ustilaginomycotina.</title>
        <authorList>
            <person name="Kijpornyongpan T."/>
            <person name="Mondo S.J."/>
            <person name="Barry K."/>
            <person name="Sandor L."/>
            <person name="Lee J."/>
            <person name="Lipzen A."/>
            <person name="Pangilinan J."/>
            <person name="LaButti K."/>
            <person name="Hainaut M."/>
            <person name="Henrissat B."/>
            <person name="Grigoriev I.V."/>
            <person name="Spatafora J.W."/>
            <person name="Aime M.C."/>
        </authorList>
    </citation>
    <scope>NUCLEOTIDE SEQUENCE [LARGE SCALE GENOMIC DNA]</scope>
    <source>
        <strain evidence="11 12">MCA 3882</strain>
    </source>
</reference>
<evidence type="ECO:0000256" key="1">
    <source>
        <dbReference type="ARBA" id="ARBA00001070"/>
    </source>
</evidence>
<evidence type="ECO:0000313" key="12">
    <source>
        <dbReference type="Proteomes" id="UP000245771"/>
    </source>
</evidence>
<organism evidence="11 12">
    <name type="scientific">Meira miltonrushii</name>
    <dbReference type="NCBI Taxonomy" id="1280837"/>
    <lineage>
        <taxon>Eukaryota</taxon>
        <taxon>Fungi</taxon>
        <taxon>Dikarya</taxon>
        <taxon>Basidiomycota</taxon>
        <taxon>Ustilaginomycotina</taxon>
        <taxon>Exobasidiomycetes</taxon>
        <taxon>Exobasidiales</taxon>
        <taxon>Brachybasidiaceae</taxon>
        <taxon>Meira</taxon>
    </lineage>
</organism>
<feature type="domain" description="Peptidase S9A N-terminal" evidence="10">
    <location>
        <begin position="53"/>
        <end position="483"/>
    </location>
</feature>
<evidence type="ECO:0000256" key="5">
    <source>
        <dbReference type="ARBA" id="ARBA00022801"/>
    </source>
</evidence>
<evidence type="ECO:0000259" key="9">
    <source>
        <dbReference type="Pfam" id="PF00326"/>
    </source>
</evidence>
<protein>
    <recommendedName>
        <fullName evidence="7">Prolyl endopeptidase</fullName>
        <ecNumber evidence="7">3.4.21.-</ecNumber>
    </recommendedName>
</protein>
<proteinExistence type="inferred from homology"/>
<dbReference type="Pfam" id="PF02897">
    <property type="entry name" value="Peptidase_S9_N"/>
    <property type="match status" value="1"/>
</dbReference>
<evidence type="ECO:0000256" key="2">
    <source>
        <dbReference type="ARBA" id="ARBA00005228"/>
    </source>
</evidence>
<evidence type="ECO:0000256" key="7">
    <source>
        <dbReference type="RuleBase" id="RU368024"/>
    </source>
</evidence>
<evidence type="ECO:0000256" key="4">
    <source>
        <dbReference type="ARBA" id="ARBA00022670"/>
    </source>
</evidence>
<keyword evidence="8" id="KW-0732">Signal</keyword>
<dbReference type="GO" id="GO:0004252">
    <property type="term" value="F:serine-type endopeptidase activity"/>
    <property type="evidence" value="ECO:0007669"/>
    <property type="project" value="UniProtKB-UniRule"/>
</dbReference>
<feature type="domain" description="Peptidase S9 prolyl oligopeptidase catalytic" evidence="9">
    <location>
        <begin position="548"/>
        <end position="741"/>
    </location>
</feature>
<evidence type="ECO:0000256" key="6">
    <source>
        <dbReference type="ARBA" id="ARBA00022825"/>
    </source>
</evidence>
<dbReference type="AlphaFoldDB" id="A0A316VGV1"/>
<dbReference type="GeneID" id="37019296"/>
<dbReference type="InterPro" id="IPR002470">
    <property type="entry name" value="Peptidase_S9A"/>
</dbReference>
<dbReference type="EC" id="3.4.21.-" evidence="7"/>
<dbReference type="InterPro" id="IPR029058">
    <property type="entry name" value="AB_hydrolase_fold"/>
</dbReference>
<dbReference type="Gene3D" id="2.130.10.120">
    <property type="entry name" value="Prolyl oligopeptidase, N-terminal domain"/>
    <property type="match status" value="1"/>
</dbReference>
<dbReference type="Gene3D" id="3.40.50.1820">
    <property type="entry name" value="alpha/beta hydrolase"/>
    <property type="match status" value="1"/>
</dbReference>
<keyword evidence="4 7" id="KW-0645">Protease</keyword>
<dbReference type="OrthoDB" id="248387at2759"/>